<proteinExistence type="predicted"/>
<reference evidence="1" key="1">
    <citation type="submission" date="2023-03" db="EMBL/GenBank/DDBJ databases">
        <authorList>
            <person name="Steffen K."/>
            <person name="Cardenas P."/>
        </authorList>
    </citation>
    <scope>NUCLEOTIDE SEQUENCE</scope>
</reference>
<evidence type="ECO:0000313" key="2">
    <source>
        <dbReference type="Proteomes" id="UP001174909"/>
    </source>
</evidence>
<accession>A0AA35WT60</accession>
<protein>
    <submittedName>
        <fullName evidence="1">Uncharacterized protein</fullName>
    </submittedName>
</protein>
<dbReference type="AlphaFoldDB" id="A0AA35WT60"/>
<name>A0AA35WT60_GEOBA</name>
<gene>
    <name evidence="1" type="ORF">GBAR_LOCUS14766</name>
</gene>
<dbReference type="Proteomes" id="UP001174909">
    <property type="component" value="Unassembled WGS sequence"/>
</dbReference>
<keyword evidence="2" id="KW-1185">Reference proteome</keyword>
<organism evidence="1 2">
    <name type="scientific">Geodia barretti</name>
    <name type="common">Barrett's horny sponge</name>
    <dbReference type="NCBI Taxonomy" id="519541"/>
    <lineage>
        <taxon>Eukaryota</taxon>
        <taxon>Metazoa</taxon>
        <taxon>Porifera</taxon>
        <taxon>Demospongiae</taxon>
        <taxon>Heteroscleromorpha</taxon>
        <taxon>Tetractinellida</taxon>
        <taxon>Astrophorina</taxon>
        <taxon>Geodiidae</taxon>
        <taxon>Geodia</taxon>
    </lineage>
</organism>
<comment type="caution">
    <text evidence="1">The sequence shown here is derived from an EMBL/GenBank/DDBJ whole genome shotgun (WGS) entry which is preliminary data.</text>
</comment>
<feature type="non-terminal residue" evidence="1">
    <location>
        <position position="78"/>
    </location>
</feature>
<evidence type="ECO:0000313" key="1">
    <source>
        <dbReference type="EMBL" id="CAI8025602.1"/>
    </source>
</evidence>
<dbReference type="EMBL" id="CASHTH010002167">
    <property type="protein sequence ID" value="CAI8025602.1"/>
    <property type="molecule type" value="Genomic_DNA"/>
</dbReference>
<sequence>GRWSSCQHTNTIRSVQQVLVELKEEKEKVDEVCMRRHRRWSLSLQLDRLHKDTEKVFVHSPDSTPVALPTVVVTCMTI</sequence>